<evidence type="ECO:0000256" key="1">
    <source>
        <dbReference type="ARBA" id="ARBA00009129"/>
    </source>
</evidence>
<keyword evidence="4" id="KW-1185">Reference proteome</keyword>
<dbReference type="InterPro" id="IPR026042">
    <property type="entry name" value="YjbJ"/>
</dbReference>
<comment type="similarity">
    <text evidence="1">Belongs to the UPF0337 (CsbD) family.</text>
</comment>
<evidence type="ECO:0000259" key="2">
    <source>
        <dbReference type="Pfam" id="PF05532"/>
    </source>
</evidence>
<feature type="domain" description="CsbD-like" evidence="2">
    <location>
        <begin position="4"/>
        <end position="56"/>
    </location>
</feature>
<evidence type="ECO:0000313" key="4">
    <source>
        <dbReference type="Proteomes" id="UP000275012"/>
    </source>
</evidence>
<protein>
    <submittedName>
        <fullName evidence="3">CsbD family protein</fullName>
    </submittedName>
</protein>
<sequence length="68" mass="7865">MNKDIISGKWKQLKGKAQAKWGDLTDDVFDVAEGDRNYLAGKLQEKYGWARERAEDEVNAFEKMIEND</sequence>
<dbReference type="Pfam" id="PF05532">
    <property type="entry name" value="CsbD"/>
    <property type="match status" value="1"/>
</dbReference>
<name>A0A3M2HUH3_9GAMM</name>
<dbReference type="PANTHER" id="PTHR34977:SF1">
    <property type="entry name" value="UPF0337 PROTEIN YJBJ"/>
    <property type="match status" value="1"/>
</dbReference>
<evidence type="ECO:0000313" key="3">
    <source>
        <dbReference type="EMBL" id="RMH93386.1"/>
    </source>
</evidence>
<dbReference type="EMBL" id="RFLY01000006">
    <property type="protein sequence ID" value="RMH93386.1"/>
    <property type="molecule type" value="Genomic_DNA"/>
</dbReference>
<dbReference type="InterPro" id="IPR008462">
    <property type="entry name" value="CsbD"/>
</dbReference>
<dbReference type="InterPro" id="IPR050423">
    <property type="entry name" value="UPF0337_stress_rsp"/>
</dbReference>
<dbReference type="RefSeq" id="WP_122101190.1">
    <property type="nucleotide sequence ID" value="NZ_RFLY01000006.1"/>
</dbReference>
<gene>
    <name evidence="3" type="ORF">EBB59_05780</name>
</gene>
<dbReference type="OrthoDB" id="9796058at2"/>
<dbReference type="InterPro" id="IPR036629">
    <property type="entry name" value="YjbJ_sf"/>
</dbReference>
<dbReference type="SUPFAM" id="SSF69047">
    <property type="entry name" value="Hypothetical protein YjbJ"/>
    <property type="match status" value="1"/>
</dbReference>
<proteinExistence type="inferred from homology"/>
<dbReference type="PANTHER" id="PTHR34977">
    <property type="entry name" value="UPF0337 PROTEIN YJBJ"/>
    <property type="match status" value="1"/>
</dbReference>
<accession>A0A3M2HUH3</accession>
<reference evidence="3 4" key="1">
    <citation type="submission" date="2018-10" db="EMBL/GenBank/DDBJ databases">
        <title>Proposal of Lysobacter pythonis sp. nov. isolated from royal pythons (Python regius).</title>
        <authorList>
            <person name="Hans-Juergen B."/>
            <person name="Huptas C."/>
            <person name="Sandra B."/>
            <person name="Igor L."/>
            <person name="Joachim S."/>
            <person name="Siegfried S."/>
            <person name="Mareike W."/>
            <person name="Peter K."/>
        </authorList>
    </citation>
    <scope>NUCLEOTIDE SEQUENCE [LARGE SCALE GENOMIC DNA]</scope>
    <source>
        <strain evidence="3 4">4284/11</strain>
    </source>
</reference>
<dbReference type="Proteomes" id="UP000275012">
    <property type="component" value="Unassembled WGS sequence"/>
</dbReference>
<dbReference type="Gene3D" id="1.10.1470.10">
    <property type="entry name" value="YjbJ"/>
    <property type="match status" value="1"/>
</dbReference>
<organism evidence="3 4">
    <name type="scientific">Solilutibacter pythonis</name>
    <dbReference type="NCBI Taxonomy" id="2483112"/>
    <lineage>
        <taxon>Bacteria</taxon>
        <taxon>Pseudomonadati</taxon>
        <taxon>Pseudomonadota</taxon>
        <taxon>Gammaproteobacteria</taxon>
        <taxon>Lysobacterales</taxon>
        <taxon>Lysobacteraceae</taxon>
        <taxon>Solilutibacter</taxon>
    </lineage>
</organism>
<comment type="caution">
    <text evidence="3">The sequence shown here is derived from an EMBL/GenBank/DDBJ whole genome shotgun (WGS) entry which is preliminary data.</text>
</comment>
<dbReference type="AlphaFoldDB" id="A0A3M2HUH3"/>
<dbReference type="PIRSF" id="PIRSF039008">
    <property type="entry name" value="YjbJ"/>
    <property type="match status" value="1"/>
</dbReference>